<dbReference type="Pfam" id="PF13508">
    <property type="entry name" value="Acetyltransf_7"/>
    <property type="match status" value="1"/>
</dbReference>
<dbReference type="CDD" id="cd04301">
    <property type="entry name" value="NAT_SF"/>
    <property type="match status" value="1"/>
</dbReference>
<dbReference type="PANTHER" id="PTHR43800:SF1">
    <property type="entry name" value="PEPTIDYL-LYSINE N-ACETYLTRANSFERASE YJAB"/>
    <property type="match status" value="1"/>
</dbReference>
<accession>A0A2P8FMJ8</accession>
<comment type="caution">
    <text evidence="4">The sequence shown here is derived from an EMBL/GenBank/DDBJ whole genome shotgun (WGS) entry which is preliminary data.</text>
</comment>
<evidence type="ECO:0000259" key="3">
    <source>
        <dbReference type="PROSITE" id="PS51186"/>
    </source>
</evidence>
<feature type="domain" description="N-acetyltransferase" evidence="3">
    <location>
        <begin position="12"/>
        <end position="155"/>
    </location>
</feature>
<dbReference type="SUPFAM" id="SSF55729">
    <property type="entry name" value="Acyl-CoA N-acyltransferases (Nat)"/>
    <property type="match status" value="1"/>
</dbReference>
<protein>
    <submittedName>
        <fullName evidence="4">Putative acetyltransferase</fullName>
    </submittedName>
</protein>
<sequence length="155" mass="17634">MSDTKVMKSIDYVISTPTSIDYPALIEIWEAAVRATHHFLHEEHIQHFKPLILNQYFDAVDLFCIRDQSDMIMGFAGFSPETVEMLFVHPDHFGKGIGKKLMEYAITGRSIRKVDVNEQNPDALAFYQRLGFAIKSRSPLDGSGLPFPILHLELP</sequence>
<dbReference type="InterPro" id="IPR000182">
    <property type="entry name" value="GNAT_dom"/>
</dbReference>
<organism evidence="4 5">
    <name type="scientific">Dyadobacter jiangsuensis</name>
    <dbReference type="NCBI Taxonomy" id="1591085"/>
    <lineage>
        <taxon>Bacteria</taxon>
        <taxon>Pseudomonadati</taxon>
        <taxon>Bacteroidota</taxon>
        <taxon>Cytophagia</taxon>
        <taxon>Cytophagales</taxon>
        <taxon>Spirosomataceae</taxon>
        <taxon>Dyadobacter</taxon>
    </lineage>
</organism>
<dbReference type="PANTHER" id="PTHR43800">
    <property type="entry name" value="PEPTIDYL-LYSINE N-ACETYLTRANSFERASE YJAB"/>
    <property type="match status" value="1"/>
</dbReference>
<name>A0A2P8FMJ8_9BACT</name>
<evidence type="ECO:0000256" key="2">
    <source>
        <dbReference type="ARBA" id="ARBA00023315"/>
    </source>
</evidence>
<proteinExistence type="predicted"/>
<evidence type="ECO:0000313" key="4">
    <source>
        <dbReference type="EMBL" id="PSL22964.1"/>
    </source>
</evidence>
<keyword evidence="5" id="KW-1185">Reference proteome</keyword>
<reference evidence="4 5" key="1">
    <citation type="submission" date="2018-03" db="EMBL/GenBank/DDBJ databases">
        <title>Genomic Encyclopedia of Archaeal and Bacterial Type Strains, Phase II (KMG-II): from individual species to whole genera.</title>
        <authorList>
            <person name="Goeker M."/>
        </authorList>
    </citation>
    <scope>NUCLEOTIDE SEQUENCE [LARGE SCALE GENOMIC DNA]</scope>
    <source>
        <strain evidence="4 5">DSM 29057</strain>
    </source>
</reference>
<dbReference type="PROSITE" id="PS51186">
    <property type="entry name" value="GNAT"/>
    <property type="match status" value="1"/>
</dbReference>
<dbReference type="Proteomes" id="UP000241964">
    <property type="component" value="Unassembled WGS sequence"/>
</dbReference>
<keyword evidence="2" id="KW-0012">Acyltransferase</keyword>
<keyword evidence="1 4" id="KW-0808">Transferase</keyword>
<evidence type="ECO:0000256" key="1">
    <source>
        <dbReference type="ARBA" id="ARBA00022679"/>
    </source>
</evidence>
<dbReference type="InterPro" id="IPR016181">
    <property type="entry name" value="Acyl_CoA_acyltransferase"/>
</dbReference>
<dbReference type="Gene3D" id="3.40.630.30">
    <property type="match status" value="1"/>
</dbReference>
<dbReference type="EMBL" id="PYAS01000018">
    <property type="protein sequence ID" value="PSL22964.1"/>
    <property type="molecule type" value="Genomic_DNA"/>
</dbReference>
<dbReference type="AlphaFoldDB" id="A0A2P8FMJ8"/>
<evidence type="ECO:0000313" key="5">
    <source>
        <dbReference type="Proteomes" id="UP000241964"/>
    </source>
</evidence>
<gene>
    <name evidence="4" type="ORF">CLV60_11896</name>
</gene>
<dbReference type="GO" id="GO:0016747">
    <property type="term" value="F:acyltransferase activity, transferring groups other than amino-acyl groups"/>
    <property type="evidence" value="ECO:0007669"/>
    <property type="project" value="InterPro"/>
</dbReference>